<dbReference type="EMBL" id="CP080647">
    <property type="protein sequence ID" value="QYX76098.1"/>
    <property type="molecule type" value="Genomic_DNA"/>
</dbReference>
<proteinExistence type="predicted"/>
<keyword evidence="2" id="KW-1185">Reference proteome</keyword>
<dbReference type="RefSeq" id="WP_220645233.1">
    <property type="nucleotide sequence ID" value="NZ_CP080647.1"/>
</dbReference>
<sequence length="468" mass="53088">MGAHSPELLQLDLWDEHLPTTVGVKPTTVLSYGLGADSTLILIDMLRDPLSYGLEPDLSDLIVITATVGSEWEDTVRLVEEHIFPLLRRHRVRYIQVARCGPYEADGWEVLADSRAPQKFVPRGRWTLMDELSLNGTVVQAAGGNTCSLKYKGWPLDQWGLTEFPDRPFRKIVGYHAREGKRATTYDACQQKDNAKARRTICTVEYPLIERGWDRDVVEARLFTEFGFVWPKSYCTFCVYSGSCAAKPAHMARLRDHLSQAVEVLALEYTSMALNENGSFYPKETLYDRVAEDGNTAALRALEDHLSSTEWALYRIRRVFPAARTDSCRERHGDSCRSPWPGCVDPETGERTPPCMQWHGPTCREPQPACRDASRKGKASRSVKIVFKGTRAQVARLIRSRAQDNDEHVEEAFGHPLGHVRSQALSRSSRFPTVEEFHAIAPSGVIEKQKENFEKLWRETCRQLRIPV</sequence>
<gene>
    <name evidence="1" type="ORF">K1J60_05895</name>
</gene>
<organism evidence="1 2">
    <name type="scientific">Streptomyces akebiae</name>
    <dbReference type="NCBI Taxonomy" id="2865673"/>
    <lineage>
        <taxon>Bacteria</taxon>
        <taxon>Bacillati</taxon>
        <taxon>Actinomycetota</taxon>
        <taxon>Actinomycetes</taxon>
        <taxon>Kitasatosporales</taxon>
        <taxon>Streptomycetaceae</taxon>
        <taxon>Streptomyces</taxon>
    </lineage>
</organism>
<protein>
    <recommendedName>
        <fullName evidence="3">Phosphoadenosine phosphosulphate reductase domain-containing protein</fullName>
    </recommendedName>
</protein>
<dbReference type="Proteomes" id="UP000827138">
    <property type="component" value="Chromosome"/>
</dbReference>
<evidence type="ECO:0000313" key="1">
    <source>
        <dbReference type="EMBL" id="QYX76098.1"/>
    </source>
</evidence>
<accession>A0ABX8XKG7</accession>
<evidence type="ECO:0000313" key="2">
    <source>
        <dbReference type="Proteomes" id="UP000827138"/>
    </source>
</evidence>
<name>A0ABX8XKG7_9ACTN</name>
<reference evidence="1 2" key="1">
    <citation type="submission" date="2021-08" db="EMBL/GenBank/DDBJ databases">
        <authorList>
            <person name="Ping M."/>
        </authorList>
    </citation>
    <scope>NUCLEOTIDE SEQUENCE [LARGE SCALE GENOMIC DNA]</scope>
    <source>
        <strain evidence="1 2">MG28</strain>
    </source>
</reference>
<evidence type="ECO:0008006" key="3">
    <source>
        <dbReference type="Google" id="ProtNLM"/>
    </source>
</evidence>